<evidence type="ECO:0000256" key="3">
    <source>
        <dbReference type="ARBA" id="ARBA00071493"/>
    </source>
</evidence>
<sequence>MATFGFASTADEVLKGKDLSGKTVLVTGGYSGLGMETARAMAAKGAHIILSGRDAGKLVEAGTEIAEAAGANVDTLVCDLASLDSVRAAAKEANERFAKIDILINNAGVMAPPLGRTKDGFETQFGTNHLGHFLLTNLLMPLLEKGDHPRIVNLSSRGHHFDQVHFDDPNYEKREYEKWTGYGQSKTANIQFTVGLEHRMADKGIHAYAVHPGGIQTNLGRHMTEEDVAWMMERIRKNAEQAGTSGVGAAAPGFKTVPQGAATSCWAATAEELEGAGGVYCEDCHVANQDDENPIGGVRSYAIDPENAEKLWALSERLVGETFAY</sequence>
<dbReference type="Gene3D" id="3.40.50.720">
    <property type="entry name" value="NAD(P)-binding Rossmann-like Domain"/>
    <property type="match status" value="1"/>
</dbReference>
<dbReference type="InterPro" id="IPR036291">
    <property type="entry name" value="NAD(P)-bd_dom_sf"/>
</dbReference>
<dbReference type="GO" id="GO:0016491">
    <property type="term" value="F:oxidoreductase activity"/>
    <property type="evidence" value="ECO:0007669"/>
    <property type="project" value="UniProtKB-KW"/>
</dbReference>
<dbReference type="PANTHER" id="PTHR24320:SF272">
    <property type="entry name" value="NAD(P)-BINDING ROSSMANN-FOLD SUPERFAMILY PROTEIN"/>
    <property type="match status" value="1"/>
</dbReference>
<comment type="similarity">
    <text evidence="1 4">Belongs to the short-chain dehydrogenases/reductases (SDR) family.</text>
</comment>
<dbReference type="AlphaFoldDB" id="A0A7D4BFC1"/>
<gene>
    <name evidence="5" type="ORF">HQR01_03705</name>
</gene>
<keyword evidence="2" id="KW-0560">Oxidoreductase</keyword>
<organism evidence="5 6">
    <name type="scientific">Erythrobacter mangrovi</name>
    <dbReference type="NCBI Taxonomy" id="2739433"/>
    <lineage>
        <taxon>Bacteria</taxon>
        <taxon>Pseudomonadati</taxon>
        <taxon>Pseudomonadota</taxon>
        <taxon>Alphaproteobacteria</taxon>
        <taxon>Sphingomonadales</taxon>
        <taxon>Erythrobacteraceae</taxon>
        <taxon>Erythrobacter/Porphyrobacter group</taxon>
        <taxon>Erythrobacter</taxon>
    </lineage>
</organism>
<evidence type="ECO:0000313" key="6">
    <source>
        <dbReference type="Proteomes" id="UP000504693"/>
    </source>
</evidence>
<dbReference type="KEGG" id="emv:HQR01_03705"/>
<reference evidence="5 6" key="1">
    <citation type="submission" date="2020-05" db="EMBL/GenBank/DDBJ databases">
        <title>Erythrobacter mangrovi sp. nov., isolated from rhizosphere soil of mangrove plant (Kandelia candel).</title>
        <authorList>
            <person name="Ye Y.H."/>
        </authorList>
    </citation>
    <scope>NUCLEOTIDE SEQUENCE [LARGE SCALE GENOMIC DNA]</scope>
    <source>
        <strain evidence="5 6">EB310</strain>
    </source>
</reference>
<accession>A0A7D4BFC1</accession>
<protein>
    <recommendedName>
        <fullName evidence="3">Probable oxidoreductase</fullName>
    </recommendedName>
</protein>
<proteinExistence type="inferred from homology"/>
<dbReference type="Pfam" id="PF00106">
    <property type="entry name" value="adh_short"/>
    <property type="match status" value="1"/>
</dbReference>
<dbReference type="EMBL" id="CP053921">
    <property type="protein sequence ID" value="QKG70542.1"/>
    <property type="molecule type" value="Genomic_DNA"/>
</dbReference>
<dbReference type="PRINTS" id="PR00080">
    <property type="entry name" value="SDRFAMILY"/>
</dbReference>
<dbReference type="PRINTS" id="PR00081">
    <property type="entry name" value="GDHRDH"/>
</dbReference>
<evidence type="ECO:0000313" key="5">
    <source>
        <dbReference type="EMBL" id="QKG70542.1"/>
    </source>
</evidence>
<dbReference type="FunFam" id="3.40.50.720:FF:000594">
    <property type="entry name" value="Short-chain oxidoreductase"/>
    <property type="match status" value="1"/>
</dbReference>
<dbReference type="InterPro" id="IPR002347">
    <property type="entry name" value="SDR_fam"/>
</dbReference>
<evidence type="ECO:0000256" key="2">
    <source>
        <dbReference type="ARBA" id="ARBA00023002"/>
    </source>
</evidence>
<dbReference type="SUPFAM" id="SSF51735">
    <property type="entry name" value="NAD(P)-binding Rossmann-fold domains"/>
    <property type="match status" value="1"/>
</dbReference>
<evidence type="ECO:0000256" key="4">
    <source>
        <dbReference type="RuleBase" id="RU000363"/>
    </source>
</evidence>
<dbReference type="RefSeq" id="WP_173212679.1">
    <property type="nucleotide sequence ID" value="NZ_CP053921.1"/>
</dbReference>
<keyword evidence="6" id="KW-1185">Reference proteome</keyword>
<dbReference type="Proteomes" id="UP000504693">
    <property type="component" value="Chromosome"/>
</dbReference>
<dbReference type="PANTHER" id="PTHR24320">
    <property type="entry name" value="RETINOL DEHYDROGENASE"/>
    <property type="match status" value="1"/>
</dbReference>
<name>A0A7D4BFC1_9SPHN</name>
<evidence type="ECO:0000256" key="1">
    <source>
        <dbReference type="ARBA" id="ARBA00006484"/>
    </source>
</evidence>